<dbReference type="EMBL" id="CP045725">
    <property type="protein sequence ID" value="QGF25116.1"/>
    <property type="molecule type" value="Genomic_DNA"/>
</dbReference>
<reference evidence="5 6" key="1">
    <citation type="submission" date="2019-10" db="EMBL/GenBank/DDBJ databases">
        <title>Genomic analysis of Raineyella sp. CBA3103.</title>
        <authorList>
            <person name="Roh S.W."/>
        </authorList>
    </citation>
    <scope>NUCLEOTIDE SEQUENCE [LARGE SCALE GENOMIC DNA]</scope>
    <source>
        <strain evidence="5 6">CBA3103</strain>
    </source>
</reference>
<dbReference type="Pfam" id="PF02729">
    <property type="entry name" value="OTCace_N"/>
    <property type="match status" value="1"/>
</dbReference>
<dbReference type="GO" id="GO:0044205">
    <property type="term" value="P:'de novo' UMP biosynthetic process"/>
    <property type="evidence" value="ECO:0007669"/>
    <property type="project" value="UniProtKB-UniPathway"/>
</dbReference>
<dbReference type="PANTHER" id="PTHR45753">
    <property type="entry name" value="ORNITHINE CARBAMOYLTRANSFERASE, MITOCHONDRIAL"/>
    <property type="match status" value="1"/>
</dbReference>
<dbReference type="Pfam" id="PF00185">
    <property type="entry name" value="OTCace"/>
    <property type="match status" value="1"/>
</dbReference>
<dbReference type="KEGG" id="rain:Rai3103_06500"/>
<dbReference type="Gene3D" id="3.40.50.1370">
    <property type="entry name" value="Aspartate/ornithine carbamoyltransferase"/>
    <property type="match status" value="2"/>
</dbReference>
<dbReference type="PRINTS" id="PR00100">
    <property type="entry name" value="AOTCASE"/>
</dbReference>
<keyword evidence="6" id="KW-1185">Reference proteome</keyword>
<sequence>MQSIKAAINEVDFAGQSFISINSMTNDQLLALFELAKKLELMNRDRFDLFPGAVETLLFFQPSTRTRMSFQTAMLRLGGNVIVENSPKTTSSIAKEESLNDMIRCVAQYSNVLVLRHPNDVEAREAAKYVGDTPLINGGWGHWEHPTQALLDLYTLYRKFGHIDGLKVTVASTDMIEARTGHSMAQGLARLGAEVTIASPKARRVPSEVIENIRSSYPNAKIEEVFDFNRKSFNEFISDKDEVYLPGCSAVAGENAEQFKKSMDDYFVDHATLDAAREKGHMIYVTHTLPRRAGEMDLAIDDTPNQLAFEAILHSVSIRMALLASILG</sequence>
<evidence type="ECO:0000313" key="6">
    <source>
        <dbReference type="Proteomes" id="UP000386847"/>
    </source>
</evidence>
<keyword evidence="1 2" id="KW-0808">Transferase</keyword>
<evidence type="ECO:0000259" key="4">
    <source>
        <dbReference type="Pfam" id="PF02729"/>
    </source>
</evidence>
<proteinExistence type="inferred from homology"/>
<dbReference type="PRINTS" id="PR00101">
    <property type="entry name" value="ATCASE"/>
</dbReference>
<dbReference type="InterPro" id="IPR036901">
    <property type="entry name" value="Asp/Orn_carbamoylTrfase_sf"/>
</dbReference>
<dbReference type="InterPro" id="IPR006132">
    <property type="entry name" value="Asp/Orn_carbamoyltranf_P-bd"/>
</dbReference>
<dbReference type="InterPro" id="IPR006130">
    <property type="entry name" value="Asp/Orn_carbamoylTrfase"/>
</dbReference>
<protein>
    <submittedName>
        <fullName evidence="5">Aspartate carbamoyltransferase</fullName>
    </submittedName>
</protein>
<dbReference type="InterPro" id="IPR006131">
    <property type="entry name" value="Asp_carbamoyltransf_Asp/Orn-bd"/>
</dbReference>
<dbReference type="SUPFAM" id="SSF53671">
    <property type="entry name" value="Aspartate/ornithine carbamoyltransferase"/>
    <property type="match status" value="1"/>
</dbReference>
<evidence type="ECO:0000256" key="1">
    <source>
        <dbReference type="ARBA" id="ARBA00022679"/>
    </source>
</evidence>
<comment type="similarity">
    <text evidence="2">Belongs to the aspartate/ornithine carbamoyltransferase superfamily.</text>
</comment>
<evidence type="ECO:0000256" key="2">
    <source>
        <dbReference type="RuleBase" id="RU003634"/>
    </source>
</evidence>
<accession>A0A5Q2FL93</accession>
<dbReference type="AlphaFoldDB" id="A0A5Q2FL93"/>
<dbReference type="GO" id="GO:0006520">
    <property type="term" value="P:amino acid metabolic process"/>
    <property type="evidence" value="ECO:0007669"/>
    <property type="project" value="InterPro"/>
</dbReference>
<dbReference type="GO" id="GO:0016743">
    <property type="term" value="F:carboxyl- or carbamoyltransferase activity"/>
    <property type="evidence" value="ECO:0007669"/>
    <property type="project" value="InterPro"/>
</dbReference>
<gene>
    <name evidence="5" type="ORF">Rai3103_06500</name>
</gene>
<feature type="domain" description="Aspartate/ornithine carbamoyltransferase carbamoyl-P binding" evidence="4">
    <location>
        <begin position="17"/>
        <end position="157"/>
    </location>
</feature>
<dbReference type="PANTHER" id="PTHR45753:SF6">
    <property type="entry name" value="ASPARTATE CARBAMOYLTRANSFERASE"/>
    <property type="match status" value="1"/>
</dbReference>
<organism evidence="5 6">
    <name type="scientific">Raineyella fluvialis</name>
    <dbReference type="NCBI Taxonomy" id="2662261"/>
    <lineage>
        <taxon>Bacteria</taxon>
        <taxon>Bacillati</taxon>
        <taxon>Actinomycetota</taxon>
        <taxon>Actinomycetes</taxon>
        <taxon>Propionibacteriales</taxon>
        <taxon>Propionibacteriaceae</taxon>
        <taxon>Raineyella</taxon>
    </lineage>
</organism>
<dbReference type="UniPathway" id="UPA00070">
    <property type="reaction ID" value="UER00116"/>
</dbReference>
<name>A0A5Q2FL93_9ACTN</name>
<dbReference type="GO" id="GO:0016597">
    <property type="term" value="F:amino acid binding"/>
    <property type="evidence" value="ECO:0007669"/>
    <property type="project" value="InterPro"/>
</dbReference>
<dbReference type="Proteomes" id="UP000386847">
    <property type="component" value="Chromosome"/>
</dbReference>
<evidence type="ECO:0000313" key="5">
    <source>
        <dbReference type="EMBL" id="QGF25116.1"/>
    </source>
</evidence>
<evidence type="ECO:0000259" key="3">
    <source>
        <dbReference type="Pfam" id="PF00185"/>
    </source>
</evidence>
<feature type="domain" description="Aspartate/ornithine carbamoyltransferase Asp/Orn-binding" evidence="3">
    <location>
        <begin position="174"/>
        <end position="325"/>
    </location>
</feature>